<dbReference type="Pfam" id="PF07695">
    <property type="entry name" value="7TMR-DISM_7TM"/>
    <property type="match status" value="1"/>
</dbReference>
<dbReference type="SUPFAM" id="SSF55073">
    <property type="entry name" value="Nucleotide cyclase"/>
    <property type="match status" value="1"/>
</dbReference>
<dbReference type="PANTHER" id="PTHR43081:SF1">
    <property type="entry name" value="ADENYLATE CYCLASE, TERMINAL-DIFFERENTIATION SPECIFIC"/>
    <property type="match status" value="1"/>
</dbReference>
<reference evidence="3 4" key="1">
    <citation type="submission" date="2022-08" db="EMBL/GenBank/DDBJ databases">
        <title>Algoriphagus sp. CAU 1643 isolated from mud.</title>
        <authorList>
            <person name="Kim W."/>
        </authorList>
    </citation>
    <scope>NUCLEOTIDE SEQUENCE [LARGE SCALE GENOMIC DNA]</scope>
    <source>
        <strain evidence="3 4">CAU 1643</strain>
    </source>
</reference>
<evidence type="ECO:0000259" key="2">
    <source>
        <dbReference type="PROSITE" id="PS50125"/>
    </source>
</evidence>
<feature type="transmembrane region" description="Helical" evidence="1">
    <location>
        <begin position="228"/>
        <end position="245"/>
    </location>
</feature>
<evidence type="ECO:0000313" key="3">
    <source>
        <dbReference type="EMBL" id="MCS5490342.1"/>
    </source>
</evidence>
<dbReference type="Gene3D" id="3.30.70.1230">
    <property type="entry name" value="Nucleotide cyclase"/>
    <property type="match status" value="1"/>
</dbReference>
<dbReference type="EMBL" id="JANWGH010000001">
    <property type="protein sequence ID" value="MCS5490342.1"/>
    <property type="molecule type" value="Genomic_DNA"/>
</dbReference>
<dbReference type="SMART" id="SM00044">
    <property type="entry name" value="CYCc"/>
    <property type="match status" value="1"/>
</dbReference>
<keyword evidence="1" id="KW-1133">Transmembrane helix</keyword>
<feature type="transmembrane region" description="Helical" evidence="1">
    <location>
        <begin position="265"/>
        <end position="285"/>
    </location>
</feature>
<dbReference type="Gene3D" id="2.60.120.260">
    <property type="entry name" value="Galactose-binding domain-like"/>
    <property type="match status" value="1"/>
</dbReference>
<dbReference type="InterPro" id="IPR011623">
    <property type="entry name" value="7TMR_DISM_rcpt_extracell_dom1"/>
</dbReference>
<feature type="domain" description="Guanylate cyclase" evidence="2">
    <location>
        <begin position="454"/>
        <end position="576"/>
    </location>
</feature>
<comment type="caution">
    <text evidence="3">The sequence shown here is derived from an EMBL/GenBank/DDBJ whole genome shotgun (WGS) entry which is preliminary data.</text>
</comment>
<feature type="transmembrane region" description="Helical" evidence="1">
    <location>
        <begin position="292"/>
        <end position="311"/>
    </location>
</feature>
<dbReference type="SUPFAM" id="SSF49785">
    <property type="entry name" value="Galactose-binding domain-like"/>
    <property type="match status" value="1"/>
</dbReference>
<dbReference type="PANTHER" id="PTHR43081">
    <property type="entry name" value="ADENYLATE CYCLASE, TERMINAL-DIFFERENTIATION SPECIFIC-RELATED"/>
    <property type="match status" value="1"/>
</dbReference>
<feature type="transmembrane region" description="Helical" evidence="1">
    <location>
        <begin position="317"/>
        <end position="339"/>
    </location>
</feature>
<feature type="transmembrane region" description="Helical" evidence="1">
    <location>
        <begin position="199"/>
        <end position="221"/>
    </location>
</feature>
<sequence length="689" mass="78985">MHRGRFAITLFFPILLLWLGNFVKAAEFPAIEKGVLDLSKSNTDPNAILTLSGDWEFFFQRFTDQIPGNETGQFIQVPGNWDEISQFNSNYSEGFGTYRLQLKGLNPDRIYGLKIPTIHSASQIWIDGKMLASFGDLGREKSEETPQIAGQLLFFSPDKSEAEIFIEVSNFHFFQSGIWSPIYFGEEHAVISFDRQSRMFSFLLVGGLMIMGVYHLFLAYIQRSFLESLFFGLACIFLAIRELAGPDAILMDLFPYLSHGVLVRTVYLCLGLAFTFQTLFLFRLFLPFKNQWIYKVQYIIMGIFILAILFLNTRDGAIFFNYFTLFLAPPFILFTLYIVVRAAIKKTEGAWVFLVGLLFFYGAASHDYLINYQSEGVNMSYWMPYGFFFFILSESVVLSIRFNRAFLNEAKLSTQLGQTNESLKRFIPREFLKLLGKNEIVDVQLGDAVSKDMTVLFADVRNFTSLSEGLSSKETFEFVNRLLTRTDPIIRKNQGFIDKYIGDAVMALFANKPDDAIQAALELQREVQNNNLLSNQKIGIGVGIHYGNLILGTVGSKYRMDGTVISDAVNTASRIEELTKVYKLDILISEDLKNQVVHPEKFHFRLIDTLNLRGKRSQNCIYEVYDDPEKYPPGFLDHYEKGMQFFRNVDIKEAKVHLDKALNLKPDDGPCQYFLEKLAEYSRVQQNLE</sequence>
<name>A0ABT2G8S1_9BACT</name>
<dbReference type="InterPro" id="IPR008979">
    <property type="entry name" value="Galactose-bd-like_sf"/>
</dbReference>
<feature type="transmembrane region" description="Helical" evidence="1">
    <location>
        <begin position="351"/>
        <end position="370"/>
    </location>
</feature>
<keyword evidence="1" id="KW-0472">Membrane</keyword>
<proteinExistence type="predicted"/>
<dbReference type="RefSeq" id="WP_259414011.1">
    <property type="nucleotide sequence ID" value="NZ_JANWGH010000001.1"/>
</dbReference>
<dbReference type="Proteomes" id="UP001206788">
    <property type="component" value="Unassembled WGS sequence"/>
</dbReference>
<keyword evidence="4" id="KW-1185">Reference proteome</keyword>
<dbReference type="InterPro" id="IPR001054">
    <property type="entry name" value="A/G_cyclase"/>
</dbReference>
<keyword evidence="1" id="KW-0812">Transmembrane</keyword>
<accession>A0ABT2G8S1</accession>
<dbReference type="InterPro" id="IPR029787">
    <property type="entry name" value="Nucleotide_cyclase"/>
</dbReference>
<dbReference type="PROSITE" id="PS50125">
    <property type="entry name" value="GUANYLATE_CYCLASE_2"/>
    <property type="match status" value="1"/>
</dbReference>
<organism evidence="3 4">
    <name type="scientific">Algoriphagus limi</name>
    <dbReference type="NCBI Taxonomy" id="2975273"/>
    <lineage>
        <taxon>Bacteria</taxon>
        <taxon>Pseudomonadati</taxon>
        <taxon>Bacteroidota</taxon>
        <taxon>Cytophagia</taxon>
        <taxon>Cytophagales</taxon>
        <taxon>Cyclobacteriaceae</taxon>
        <taxon>Algoriphagus</taxon>
    </lineage>
</organism>
<evidence type="ECO:0000313" key="4">
    <source>
        <dbReference type="Proteomes" id="UP001206788"/>
    </source>
</evidence>
<evidence type="ECO:0000256" key="1">
    <source>
        <dbReference type="SAM" id="Phobius"/>
    </source>
</evidence>
<gene>
    <name evidence="3" type="ORF">NY014_07875</name>
</gene>
<dbReference type="Pfam" id="PF00211">
    <property type="entry name" value="Guanylate_cyc"/>
    <property type="match status" value="1"/>
</dbReference>
<protein>
    <submittedName>
        <fullName evidence="3">Adenylate/guanylate cyclase domain-containing protein</fullName>
    </submittedName>
</protein>
<dbReference type="CDD" id="cd07302">
    <property type="entry name" value="CHD"/>
    <property type="match status" value="1"/>
</dbReference>
<feature type="transmembrane region" description="Helical" evidence="1">
    <location>
        <begin position="382"/>
        <end position="402"/>
    </location>
</feature>
<dbReference type="InterPro" id="IPR050697">
    <property type="entry name" value="Adenylyl/Guanylyl_Cyclase_3/4"/>
</dbReference>